<keyword evidence="14" id="KW-1185">Reference proteome</keyword>
<dbReference type="InterPro" id="IPR026591">
    <property type="entry name" value="Sirtuin_cat_small_dom_sf"/>
</dbReference>
<evidence type="ECO:0000259" key="12">
    <source>
        <dbReference type="PROSITE" id="PS50305"/>
    </source>
</evidence>
<comment type="cofactor">
    <cofactor evidence="10">
        <name>Zn(2+)</name>
        <dbReference type="ChEBI" id="CHEBI:29105"/>
    </cofactor>
    <text evidence="10">Binds 1 zinc ion per subunit.</text>
</comment>
<evidence type="ECO:0000256" key="2">
    <source>
        <dbReference type="ARBA" id="ARBA00022491"/>
    </source>
</evidence>
<dbReference type="SUPFAM" id="SSF52467">
    <property type="entry name" value="DHS-like NAD/FAD-binding domain"/>
    <property type="match status" value="1"/>
</dbReference>
<evidence type="ECO:0000256" key="6">
    <source>
        <dbReference type="ARBA" id="ARBA00023027"/>
    </source>
</evidence>
<dbReference type="Pfam" id="PF02146">
    <property type="entry name" value="SIR2"/>
    <property type="match status" value="1"/>
</dbReference>
<sequence>MGSNQSVSREDSMEKIANILKDPKSKVLFFVGAGISATSDGEPLIPDFRSPGTGLFYNLAKLDLPTPESVFDIDFFSENPQPFYSLCKDLHPTLVKFPPTRFHYFMKLTNDHNQLIRIFSQNIDTLERATGLDSDKIIEAHGSFAEEFCIECDEKAQKEHFEKQLLADEIPKCEHCEGILKPGIVFYGEQLPDRFHECSDTDLTDDVDLCIFAGTSLNVYPFAGLASDVSDNTLRVLINRERAGDFMYNPRKSDILLLEDCDKIVDEIAELCGWKDELDKLVDQHKKERGQHAKTAKEMVEDMKKDKKLDNEIKESNSVIGDLVEDIGKLKIKNQE</sequence>
<comment type="caution">
    <text evidence="13">The sequence shown here is derived from an EMBL/GenBank/DDBJ whole genome shotgun (WGS) entry which is preliminary data.</text>
</comment>
<comment type="catalytic activity">
    <reaction evidence="7">
        <text>N(6)-acetyl-L-lysyl-[protein] + NAD(+) + H2O = 2''-O-acetyl-ADP-D-ribose + nicotinamide + L-lysyl-[protein]</text>
        <dbReference type="Rhea" id="RHEA:43636"/>
        <dbReference type="Rhea" id="RHEA-COMP:9752"/>
        <dbReference type="Rhea" id="RHEA-COMP:10731"/>
        <dbReference type="ChEBI" id="CHEBI:15377"/>
        <dbReference type="ChEBI" id="CHEBI:17154"/>
        <dbReference type="ChEBI" id="CHEBI:29969"/>
        <dbReference type="ChEBI" id="CHEBI:57540"/>
        <dbReference type="ChEBI" id="CHEBI:61930"/>
        <dbReference type="ChEBI" id="CHEBI:83767"/>
        <dbReference type="EC" id="2.3.1.286"/>
    </reaction>
</comment>
<dbReference type="GO" id="GO:0005634">
    <property type="term" value="C:nucleus"/>
    <property type="evidence" value="ECO:0007669"/>
    <property type="project" value="TreeGrafter"/>
</dbReference>
<dbReference type="PROSITE" id="PS50305">
    <property type="entry name" value="SIRTUIN"/>
    <property type="match status" value="1"/>
</dbReference>
<dbReference type="InterPro" id="IPR017328">
    <property type="entry name" value="Sirtuin_class_I"/>
</dbReference>
<evidence type="ECO:0000256" key="3">
    <source>
        <dbReference type="ARBA" id="ARBA00022679"/>
    </source>
</evidence>
<comment type="similarity">
    <text evidence="1 7">Belongs to the sirtuin family. Class I subfamily.</text>
</comment>
<dbReference type="GO" id="GO:0008270">
    <property type="term" value="F:zinc ion binding"/>
    <property type="evidence" value="ECO:0007669"/>
    <property type="project" value="UniProtKB-UniRule"/>
</dbReference>
<feature type="domain" description="Deacetylase sirtuin-type" evidence="12">
    <location>
        <begin position="6"/>
        <end position="275"/>
    </location>
</feature>
<keyword evidence="5 7" id="KW-0862">Zinc</keyword>
<dbReference type="GeneID" id="90076316"/>
<dbReference type="GO" id="GO:0017136">
    <property type="term" value="F:histone deacetylase activity, NAD-dependent"/>
    <property type="evidence" value="ECO:0007669"/>
    <property type="project" value="InterPro"/>
</dbReference>
<dbReference type="AlphaFoldDB" id="A0AAV5QUU5"/>
<evidence type="ECO:0000256" key="1">
    <source>
        <dbReference type="ARBA" id="ARBA00006924"/>
    </source>
</evidence>
<feature type="binding site" evidence="9">
    <location>
        <position position="261"/>
    </location>
    <ligand>
        <name>NAD(+)</name>
        <dbReference type="ChEBI" id="CHEBI:57540"/>
    </ligand>
</feature>
<evidence type="ECO:0000256" key="9">
    <source>
        <dbReference type="PIRSR" id="PIRSR037938-2"/>
    </source>
</evidence>
<keyword evidence="4 7" id="KW-0479">Metal-binding</keyword>
<proteinExistence type="inferred from homology"/>
<evidence type="ECO:0000256" key="11">
    <source>
        <dbReference type="PROSITE-ProRule" id="PRU00236"/>
    </source>
</evidence>
<dbReference type="InterPro" id="IPR026590">
    <property type="entry name" value="Ssirtuin_cat_dom"/>
</dbReference>
<evidence type="ECO:0000256" key="7">
    <source>
        <dbReference type="PIRNR" id="PIRNR037938"/>
    </source>
</evidence>
<dbReference type="PIRSF" id="PIRSF037938">
    <property type="entry name" value="SIR2_euk"/>
    <property type="match status" value="1"/>
</dbReference>
<keyword evidence="6 7" id="KW-0520">NAD</keyword>
<keyword evidence="2" id="KW-0678">Repressor</keyword>
<evidence type="ECO:0000313" key="14">
    <source>
        <dbReference type="Proteomes" id="UP001360560"/>
    </source>
</evidence>
<dbReference type="RefSeq" id="XP_064855323.1">
    <property type="nucleotide sequence ID" value="XM_064999251.1"/>
</dbReference>
<dbReference type="EMBL" id="BTFZ01000019">
    <property type="protein sequence ID" value="GMM38327.1"/>
    <property type="molecule type" value="Genomic_DNA"/>
</dbReference>
<feature type="binding site" evidence="10 11">
    <location>
        <position position="176"/>
    </location>
    <ligand>
        <name>Zn(2+)</name>
        <dbReference type="ChEBI" id="CHEBI:29105"/>
    </ligand>
</feature>
<dbReference type="PANTHER" id="PTHR11085:SF6">
    <property type="entry name" value="NAD-DEPENDENT PROTEIN DEACETYLASE SIRTUIN-2"/>
    <property type="match status" value="1"/>
</dbReference>
<dbReference type="Proteomes" id="UP001360560">
    <property type="component" value="Unassembled WGS sequence"/>
</dbReference>
<feature type="binding site" evidence="9">
    <location>
        <begin position="215"/>
        <end position="216"/>
    </location>
    <ligand>
        <name>NAD(+)</name>
        <dbReference type="ChEBI" id="CHEBI:57540"/>
    </ligand>
</feature>
<reference evidence="13 14" key="1">
    <citation type="journal article" date="2023" name="Elife">
        <title>Identification of key yeast species and microbe-microbe interactions impacting larval growth of Drosophila in the wild.</title>
        <authorList>
            <person name="Mure A."/>
            <person name="Sugiura Y."/>
            <person name="Maeda R."/>
            <person name="Honda K."/>
            <person name="Sakurai N."/>
            <person name="Takahashi Y."/>
            <person name="Watada M."/>
            <person name="Katoh T."/>
            <person name="Gotoh A."/>
            <person name="Gotoh Y."/>
            <person name="Taniguchi I."/>
            <person name="Nakamura K."/>
            <person name="Hayashi T."/>
            <person name="Katayama T."/>
            <person name="Uemura T."/>
            <person name="Hattori Y."/>
        </authorList>
    </citation>
    <scope>NUCLEOTIDE SEQUENCE [LARGE SCALE GENOMIC DNA]</scope>
    <source>
        <strain evidence="13 14">SC-9</strain>
    </source>
</reference>
<dbReference type="Gene3D" id="3.30.1600.10">
    <property type="entry name" value="SIR2/SIRT2 'Small Domain"/>
    <property type="match status" value="1"/>
</dbReference>
<feature type="binding site" evidence="10 11">
    <location>
        <position position="152"/>
    </location>
    <ligand>
        <name>Zn(2+)</name>
        <dbReference type="ChEBI" id="CHEBI:29105"/>
    </ligand>
</feature>
<dbReference type="EC" id="2.3.1.286" evidence="7"/>
<feature type="binding site" evidence="10 11">
    <location>
        <position position="149"/>
    </location>
    <ligand>
        <name>Zn(2+)</name>
        <dbReference type="ChEBI" id="CHEBI:29105"/>
    </ligand>
</feature>
<evidence type="ECO:0000256" key="10">
    <source>
        <dbReference type="PIRSR" id="PIRSR037938-3"/>
    </source>
</evidence>
<dbReference type="InterPro" id="IPR050134">
    <property type="entry name" value="NAD-dep_sirtuin_deacylases"/>
</dbReference>
<accession>A0AAV5QUU5</accession>
<name>A0AAV5QUU5_9ASCO</name>
<feature type="binding site" evidence="10 11">
    <location>
        <position position="173"/>
    </location>
    <ligand>
        <name>Zn(2+)</name>
        <dbReference type="ChEBI" id="CHEBI:29105"/>
    </ligand>
</feature>
<dbReference type="InterPro" id="IPR003000">
    <property type="entry name" value="Sirtuin"/>
</dbReference>
<protein>
    <recommendedName>
        <fullName evidence="7">NAD-dependent protein deacetylase</fullName>
        <ecNumber evidence="7">2.3.1.286</ecNumber>
    </recommendedName>
</protein>
<gene>
    <name evidence="13" type="ORF">DASC09_056660</name>
</gene>
<evidence type="ECO:0000256" key="8">
    <source>
        <dbReference type="PIRSR" id="PIRSR037938-1"/>
    </source>
</evidence>
<dbReference type="Gene3D" id="3.40.50.1220">
    <property type="entry name" value="TPP-binding domain"/>
    <property type="match status" value="1"/>
</dbReference>
<feature type="active site" description="Proton acceptor" evidence="8 11">
    <location>
        <position position="141"/>
    </location>
</feature>
<dbReference type="InterPro" id="IPR029035">
    <property type="entry name" value="DHS-like_NAD/FAD-binding_dom"/>
</dbReference>
<dbReference type="PANTHER" id="PTHR11085">
    <property type="entry name" value="NAD-DEPENDENT PROTEIN DEACYLASE SIRTUIN-5, MITOCHONDRIAL-RELATED"/>
    <property type="match status" value="1"/>
</dbReference>
<keyword evidence="3 7" id="KW-0808">Transferase</keyword>
<evidence type="ECO:0000256" key="4">
    <source>
        <dbReference type="ARBA" id="ARBA00022723"/>
    </source>
</evidence>
<feature type="binding site" evidence="9">
    <location>
        <begin position="239"/>
        <end position="241"/>
    </location>
    <ligand>
        <name>NAD(+)</name>
        <dbReference type="ChEBI" id="CHEBI:57540"/>
    </ligand>
</feature>
<evidence type="ECO:0000313" key="13">
    <source>
        <dbReference type="EMBL" id="GMM38327.1"/>
    </source>
</evidence>
<dbReference type="GO" id="GO:0070403">
    <property type="term" value="F:NAD+ binding"/>
    <property type="evidence" value="ECO:0007669"/>
    <property type="project" value="UniProtKB-UniRule"/>
</dbReference>
<feature type="binding site" evidence="9">
    <location>
        <begin position="47"/>
        <end position="49"/>
    </location>
    <ligand>
        <name>NAD(+)</name>
        <dbReference type="ChEBI" id="CHEBI:57540"/>
    </ligand>
</feature>
<feature type="binding site" evidence="9">
    <location>
        <begin position="121"/>
        <end position="124"/>
    </location>
    <ligand>
        <name>NAD(+)</name>
        <dbReference type="ChEBI" id="CHEBI:57540"/>
    </ligand>
</feature>
<evidence type="ECO:0000256" key="5">
    <source>
        <dbReference type="ARBA" id="ARBA00022833"/>
    </source>
</evidence>
<organism evidence="13 14">
    <name type="scientific">Saccharomycopsis crataegensis</name>
    <dbReference type="NCBI Taxonomy" id="43959"/>
    <lineage>
        <taxon>Eukaryota</taxon>
        <taxon>Fungi</taxon>
        <taxon>Dikarya</taxon>
        <taxon>Ascomycota</taxon>
        <taxon>Saccharomycotina</taxon>
        <taxon>Saccharomycetes</taxon>
        <taxon>Saccharomycopsidaceae</taxon>
        <taxon>Saccharomycopsis</taxon>
    </lineage>
</organism>